<dbReference type="InterPro" id="IPR000835">
    <property type="entry name" value="HTH_MarR-typ"/>
</dbReference>
<dbReference type="GO" id="GO:0003700">
    <property type="term" value="F:DNA-binding transcription factor activity"/>
    <property type="evidence" value="ECO:0007669"/>
    <property type="project" value="InterPro"/>
</dbReference>
<dbReference type="AlphaFoldDB" id="A0A1B3ZA93"/>
<dbReference type="Pfam" id="PF12802">
    <property type="entry name" value="MarR_2"/>
    <property type="match status" value="1"/>
</dbReference>
<keyword evidence="3" id="KW-1185">Reference proteome</keyword>
<dbReference type="SMART" id="SM00347">
    <property type="entry name" value="HTH_MARR"/>
    <property type="match status" value="1"/>
</dbReference>
<proteinExistence type="predicted"/>
<accession>A0A1B3ZA93</accession>
<dbReference type="RefSeq" id="WP_069204898.1">
    <property type="nucleotide sequence ID" value="NZ_CP014168.1"/>
</dbReference>
<evidence type="ECO:0000259" key="1">
    <source>
        <dbReference type="PROSITE" id="PS50995"/>
    </source>
</evidence>
<sequence length="170" mass="18453">MPTDFEARRTEASQAADDEVGAHALAIISVLYNRVVAGAAASVRKRLGLSLTEAKIVFFVGASGAITANQLARDFGLDKAAISRCITRLIEMGLIVSERDRQHAARNRLSLTEAGQASCEAVAHFTFAREKHLLSVLSAMEQRAFLESLRKILTMVDSTNALVEAGHFWP</sequence>
<evidence type="ECO:0000313" key="2">
    <source>
        <dbReference type="EMBL" id="AOH84338.1"/>
    </source>
</evidence>
<dbReference type="PANTHER" id="PTHR33164:SF43">
    <property type="entry name" value="HTH-TYPE TRANSCRIPTIONAL REPRESSOR YETL"/>
    <property type="match status" value="1"/>
</dbReference>
<dbReference type="GO" id="GO:0006950">
    <property type="term" value="P:response to stress"/>
    <property type="evidence" value="ECO:0007669"/>
    <property type="project" value="TreeGrafter"/>
</dbReference>
<dbReference type="InterPro" id="IPR039422">
    <property type="entry name" value="MarR/SlyA-like"/>
</dbReference>
<reference evidence="2 3" key="1">
    <citation type="submission" date="2016-01" db="EMBL/GenBank/DDBJ databases">
        <title>Complete genome and mega plasmid sequence of Sphingomonas panacis DCY99 elicits systemic resistance in rice to Xanthomonas oryzae.</title>
        <authorList>
            <person name="Kim Y.J."/>
            <person name="Yang D.C."/>
            <person name="Sing P."/>
        </authorList>
    </citation>
    <scope>NUCLEOTIDE SEQUENCE [LARGE SCALE GENOMIC DNA]</scope>
    <source>
        <strain evidence="2 3">DCY99</strain>
    </source>
</reference>
<evidence type="ECO:0000313" key="3">
    <source>
        <dbReference type="Proteomes" id="UP000094256"/>
    </source>
</evidence>
<dbReference type="InterPro" id="IPR036390">
    <property type="entry name" value="WH_DNA-bd_sf"/>
</dbReference>
<name>A0A1B3ZA93_9SPHN</name>
<feature type="domain" description="HTH marR-type" evidence="1">
    <location>
        <begin position="18"/>
        <end position="154"/>
    </location>
</feature>
<organism evidence="2 3">
    <name type="scientific">Sphingomonas panacis</name>
    <dbReference type="NCBI Taxonomy" id="1560345"/>
    <lineage>
        <taxon>Bacteria</taxon>
        <taxon>Pseudomonadati</taxon>
        <taxon>Pseudomonadota</taxon>
        <taxon>Alphaproteobacteria</taxon>
        <taxon>Sphingomonadales</taxon>
        <taxon>Sphingomonadaceae</taxon>
        <taxon>Sphingomonas</taxon>
    </lineage>
</organism>
<dbReference type="InterPro" id="IPR036388">
    <property type="entry name" value="WH-like_DNA-bd_sf"/>
</dbReference>
<dbReference type="SUPFAM" id="SSF46785">
    <property type="entry name" value="Winged helix' DNA-binding domain"/>
    <property type="match status" value="1"/>
</dbReference>
<dbReference type="STRING" id="1560345.AWL63_10505"/>
<dbReference type="PROSITE" id="PS50995">
    <property type="entry name" value="HTH_MARR_2"/>
    <property type="match status" value="1"/>
</dbReference>
<dbReference type="PANTHER" id="PTHR33164">
    <property type="entry name" value="TRANSCRIPTIONAL REGULATOR, MARR FAMILY"/>
    <property type="match status" value="1"/>
</dbReference>
<dbReference type="Gene3D" id="1.10.10.10">
    <property type="entry name" value="Winged helix-like DNA-binding domain superfamily/Winged helix DNA-binding domain"/>
    <property type="match status" value="1"/>
</dbReference>
<dbReference type="Proteomes" id="UP000094256">
    <property type="component" value="Chromosome"/>
</dbReference>
<dbReference type="EMBL" id="CP014168">
    <property type="protein sequence ID" value="AOH84338.1"/>
    <property type="molecule type" value="Genomic_DNA"/>
</dbReference>
<protein>
    <recommendedName>
        <fullName evidence="1">HTH marR-type domain-containing protein</fullName>
    </recommendedName>
</protein>
<dbReference type="KEGG" id="span:AWL63_10505"/>
<gene>
    <name evidence="2" type="ORF">AWL63_10505</name>
</gene>
<dbReference type="OrthoDB" id="1431064at2"/>